<comment type="similarity">
    <text evidence="2">Belongs to the amino acid-polyamine-organocation (APC) superfamily. Spore germination protein (SGP) (TC 2.A.3.9) family.</text>
</comment>
<dbReference type="PANTHER" id="PTHR34975:SF2">
    <property type="entry name" value="SPORE GERMINATION PROTEIN A2"/>
    <property type="match status" value="1"/>
</dbReference>
<feature type="transmembrane region" description="Helical" evidence="8">
    <location>
        <begin position="306"/>
        <end position="332"/>
    </location>
</feature>
<organism evidence="9 10">
    <name type="scientific">Caldicoprobacter faecalis</name>
    <dbReference type="NCBI Taxonomy" id="937334"/>
    <lineage>
        <taxon>Bacteria</taxon>
        <taxon>Bacillati</taxon>
        <taxon>Bacillota</taxon>
        <taxon>Clostridia</taxon>
        <taxon>Caldicoprobacterales</taxon>
        <taxon>Caldicoprobacteraceae</taxon>
        <taxon>Caldicoprobacter</taxon>
    </lineage>
</organism>
<gene>
    <name evidence="9" type="ORF">SAMN05444406_11910</name>
</gene>
<proteinExistence type="inferred from homology"/>
<feature type="transmembrane region" description="Helical" evidence="8">
    <location>
        <begin position="147"/>
        <end position="167"/>
    </location>
</feature>
<dbReference type="NCBIfam" id="TIGR00912">
    <property type="entry name" value="2A0309"/>
    <property type="match status" value="1"/>
</dbReference>
<keyword evidence="10" id="KW-1185">Reference proteome</keyword>
<name>A0A1I5WSX8_9FIRM</name>
<feature type="transmembrane region" description="Helical" evidence="8">
    <location>
        <begin position="338"/>
        <end position="356"/>
    </location>
</feature>
<accession>A0A1I5WSX8</accession>
<comment type="subcellular location">
    <subcellularLocation>
        <location evidence="1">Membrane</location>
        <topology evidence="1">Multi-pass membrane protein</topology>
    </subcellularLocation>
</comment>
<keyword evidence="4" id="KW-0309">Germination</keyword>
<evidence type="ECO:0000256" key="5">
    <source>
        <dbReference type="ARBA" id="ARBA00022692"/>
    </source>
</evidence>
<evidence type="ECO:0000313" key="10">
    <source>
        <dbReference type="Proteomes" id="UP000198577"/>
    </source>
</evidence>
<keyword evidence="6 8" id="KW-1133">Transmembrane helix</keyword>
<dbReference type="EMBL" id="FOXR01000019">
    <property type="protein sequence ID" value="SFQ22668.1"/>
    <property type="molecule type" value="Genomic_DNA"/>
</dbReference>
<dbReference type="PANTHER" id="PTHR34975">
    <property type="entry name" value="SPORE GERMINATION PROTEIN A2"/>
    <property type="match status" value="1"/>
</dbReference>
<evidence type="ECO:0000256" key="7">
    <source>
        <dbReference type="ARBA" id="ARBA00023136"/>
    </source>
</evidence>
<dbReference type="OrthoDB" id="1675410at2"/>
<sequence>MVEQGKFGNKEAIAVLVIACMAKEFFTDPNIIVRKVGTAGWYMVLISAAVAAGGFTVVYFLLKRFPGKNIMEIYDAVFGRYIGFVFSFLLAVVLLFSAAMNLREYVEIIKIYVFLKTPPVYLIGSLIVTAVILSFIGLENIARYSKLAGYVMLAGFIILLLLASSFFRFYRIYPLLGYGLKNTLVQGFLRSSIYGEITLVAIFAKSLHRIEDVRKVGYTSLIIAAALLFIMQLGLTLIFTYPFGKELTAPLYAVASLIHYGAFFQRVESLFLFIWNISTLIAIPLLFYMVLLIYSHLFKIDDLRPIIIPFPVILLTLSLIPSNIVELVQFYIRYLREFGWVVFYVLPAIALAMAALSKKKGA</sequence>
<evidence type="ECO:0000256" key="8">
    <source>
        <dbReference type="SAM" id="Phobius"/>
    </source>
</evidence>
<keyword evidence="5 8" id="KW-0812">Transmembrane</keyword>
<evidence type="ECO:0000313" key="9">
    <source>
        <dbReference type="EMBL" id="SFQ22668.1"/>
    </source>
</evidence>
<feature type="transmembrane region" description="Helical" evidence="8">
    <location>
        <begin position="81"/>
        <end position="100"/>
    </location>
</feature>
<protein>
    <submittedName>
        <fullName evidence="9">Spore germination protein (Amino acid permease)</fullName>
    </submittedName>
</protein>
<dbReference type="AlphaFoldDB" id="A0A1I5WSX8"/>
<evidence type="ECO:0000256" key="2">
    <source>
        <dbReference type="ARBA" id="ARBA00007998"/>
    </source>
</evidence>
<reference evidence="9 10" key="1">
    <citation type="submission" date="2016-10" db="EMBL/GenBank/DDBJ databases">
        <authorList>
            <person name="de Groot N.N."/>
        </authorList>
    </citation>
    <scope>NUCLEOTIDE SEQUENCE [LARGE SCALE GENOMIC DNA]</scope>
    <source>
        <strain evidence="9 10">DSM 20678</strain>
    </source>
</reference>
<evidence type="ECO:0000256" key="3">
    <source>
        <dbReference type="ARBA" id="ARBA00022448"/>
    </source>
</evidence>
<keyword evidence="7 8" id="KW-0472">Membrane</keyword>
<feature type="transmembrane region" description="Helical" evidence="8">
    <location>
        <begin position="216"/>
        <end position="241"/>
    </location>
</feature>
<dbReference type="STRING" id="937334.SAMN05444406_11910"/>
<dbReference type="GO" id="GO:0009847">
    <property type="term" value="P:spore germination"/>
    <property type="evidence" value="ECO:0007669"/>
    <property type="project" value="InterPro"/>
</dbReference>
<evidence type="ECO:0000256" key="4">
    <source>
        <dbReference type="ARBA" id="ARBA00022544"/>
    </source>
</evidence>
<dbReference type="Proteomes" id="UP000198577">
    <property type="component" value="Unassembled WGS sequence"/>
</dbReference>
<feature type="transmembrane region" description="Helical" evidence="8">
    <location>
        <begin position="39"/>
        <end position="61"/>
    </location>
</feature>
<dbReference type="GO" id="GO:0016020">
    <property type="term" value="C:membrane"/>
    <property type="evidence" value="ECO:0007669"/>
    <property type="project" value="UniProtKB-SubCell"/>
</dbReference>
<feature type="transmembrane region" description="Helical" evidence="8">
    <location>
        <begin position="270"/>
        <end position="294"/>
    </location>
</feature>
<evidence type="ECO:0000256" key="1">
    <source>
        <dbReference type="ARBA" id="ARBA00004141"/>
    </source>
</evidence>
<dbReference type="InterPro" id="IPR004761">
    <property type="entry name" value="Spore_GerAB"/>
</dbReference>
<feature type="transmembrane region" description="Helical" evidence="8">
    <location>
        <begin position="120"/>
        <end position="138"/>
    </location>
</feature>
<evidence type="ECO:0000256" key="6">
    <source>
        <dbReference type="ARBA" id="ARBA00022989"/>
    </source>
</evidence>
<dbReference type="RefSeq" id="WP_025748284.1">
    <property type="nucleotide sequence ID" value="NZ_FOXR01000019.1"/>
</dbReference>
<keyword evidence="3" id="KW-0813">Transport</keyword>
<dbReference type="Pfam" id="PF03845">
    <property type="entry name" value="Spore_permease"/>
    <property type="match status" value="1"/>
</dbReference>